<dbReference type="Gene3D" id="3.40.50.1820">
    <property type="entry name" value="alpha/beta hydrolase"/>
    <property type="match status" value="1"/>
</dbReference>
<dbReference type="InterPro" id="IPR029058">
    <property type="entry name" value="AB_hydrolase_fold"/>
</dbReference>
<dbReference type="GO" id="GO:0016787">
    <property type="term" value="F:hydrolase activity"/>
    <property type="evidence" value="ECO:0007669"/>
    <property type="project" value="UniProtKB-KW"/>
</dbReference>
<dbReference type="Pfam" id="PF07859">
    <property type="entry name" value="Abhydrolase_3"/>
    <property type="match status" value="1"/>
</dbReference>
<dbReference type="InterPro" id="IPR050466">
    <property type="entry name" value="Carboxylest/Gibb_receptor"/>
</dbReference>
<keyword evidence="2" id="KW-0378">Hydrolase</keyword>
<dbReference type="PANTHER" id="PTHR23024">
    <property type="entry name" value="ARYLACETAMIDE DEACETYLASE"/>
    <property type="match status" value="1"/>
</dbReference>
<accession>A0A6A6I5N7</accession>
<keyword evidence="3" id="KW-1185">Reference proteome</keyword>
<name>A0A6A6I5N7_9PLEO</name>
<dbReference type="OrthoDB" id="19653at2759"/>
<dbReference type="SUPFAM" id="SSF53474">
    <property type="entry name" value="alpha/beta-Hydrolases"/>
    <property type="match status" value="1"/>
</dbReference>
<dbReference type="GeneID" id="54589169"/>
<dbReference type="Proteomes" id="UP000800094">
    <property type="component" value="Unassembled WGS sequence"/>
</dbReference>
<feature type="domain" description="Alpha/beta hydrolase fold-3" evidence="1">
    <location>
        <begin position="50"/>
        <end position="169"/>
    </location>
</feature>
<evidence type="ECO:0000313" key="2">
    <source>
        <dbReference type="EMBL" id="KAF2244880.1"/>
    </source>
</evidence>
<dbReference type="RefSeq" id="XP_033679884.1">
    <property type="nucleotide sequence ID" value="XM_033835839.1"/>
</dbReference>
<dbReference type="PANTHER" id="PTHR23024:SF339">
    <property type="entry name" value="ALPHA_BETA HYDROLASE FOLD-3 DOMAIN-CONTAINING PROTEIN"/>
    <property type="match status" value="1"/>
</dbReference>
<gene>
    <name evidence="2" type="ORF">BU26DRAFT_608382</name>
</gene>
<dbReference type="InterPro" id="IPR013094">
    <property type="entry name" value="AB_hydrolase_3"/>
</dbReference>
<protein>
    <submittedName>
        <fullName evidence="2">Alpha/beta-hydrolase</fullName>
    </submittedName>
</protein>
<evidence type="ECO:0000259" key="1">
    <source>
        <dbReference type="Pfam" id="PF07859"/>
    </source>
</evidence>
<proteinExistence type="predicted"/>
<reference evidence="2" key="1">
    <citation type="journal article" date="2020" name="Stud. Mycol.">
        <title>101 Dothideomycetes genomes: a test case for predicting lifestyles and emergence of pathogens.</title>
        <authorList>
            <person name="Haridas S."/>
            <person name="Albert R."/>
            <person name="Binder M."/>
            <person name="Bloem J."/>
            <person name="Labutti K."/>
            <person name="Salamov A."/>
            <person name="Andreopoulos B."/>
            <person name="Baker S."/>
            <person name="Barry K."/>
            <person name="Bills G."/>
            <person name="Bluhm B."/>
            <person name="Cannon C."/>
            <person name="Castanera R."/>
            <person name="Culley D."/>
            <person name="Daum C."/>
            <person name="Ezra D."/>
            <person name="Gonzalez J."/>
            <person name="Henrissat B."/>
            <person name="Kuo A."/>
            <person name="Liang C."/>
            <person name="Lipzen A."/>
            <person name="Lutzoni F."/>
            <person name="Magnuson J."/>
            <person name="Mondo S."/>
            <person name="Nolan M."/>
            <person name="Ohm R."/>
            <person name="Pangilinan J."/>
            <person name="Park H.-J."/>
            <person name="Ramirez L."/>
            <person name="Alfaro M."/>
            <person name="Sun H."/>
            <person name="Tritt A."/>
            <person name="Yoshinaga Y."/>
            <person name="Zwiers L.-H."/>
            <person name="Turgeon B."/>
            <person name="Goodwin S."/>
            <person name="Spatafora J."/>
            <person name="Crous P."/>
            <person name="Grigoriev I."/>
        </authorList>
    </citation>
    <scope>NUCLEOTIDE SEQUENCE</scope>
    <source>
        <strain evidence="2">CBS 122368</strain>
    </source>
</reference>
<organism evidence="2 3">
    <name type="scientific">Trematosphaeria pertusa</name>
    <dbReference type="NCBI Taxonomy" id="390896"/>
    <lineage>
        <taxon>Eukaryota</taxon>
        <taxon>Fungi</taxon>
        <taxon>Dikarya</taxon>
        <taxon>Ascomycota</taxon>
        <taxon>Pezizomycotina</taxon>
        <taxon>Dothideomycetes</taxon>
        <taxon>Pleosporomycetidae</taxon>
        <taxon>Pleosporales</taxon>
        <taxon>Massarineae</taxon>
        <taxon>Trematosphaeriaceae</taxon>
        <taxon>Trematosphaeria</taxon>
    </lineage>
</organism>
<dbReference type="AlphaFoldDB" id="A0A6A6I5N7"/>
<evidence type="ECO:0000313" key="3">
    <source>
        <dbReference type="Proteomes" id="UP000800094"/>
    </source>
</evidence>
<dbReference type="EMBL" id="ML987202">
    <property type="protein sequence ID" value="KAF2244880.1"/>
    <property type="molecule type" value="Genomic_DNA"/>
</dbReference>
<sequence>MAPFDDTTGATRFDSFDIYRTSYKQIGDHNIEVGILVPKDLQPVKHPLLIKFHGGGLVTGTALYPDWFSAWHVPLIQRNTAITVLPNYRLTPEHTGNDILEDLADFWKWINGGGLTDFFASQKLAIEVDFEHMLVSGDSAGGYMALMSGISMPRGAIKAIIAQYPMTNYLRCDPDAPFKVDPKPPLSLVDEHIASITPGTVISSATPPARMELSFALAAYGRYNEFFGTGKHLWPITAIEEAEHFPPTLIIHGEQDTAVSIEDSRAFVKKAGEVVPGAEIKFAMTDGDHGFDVEMKEDEHEWLREGLEWVESKWLA</sequence>